<dbReference type="InterPro" id="IPR011045">
    <property type="entry name" value="N2O_reductase_N"/>
</dbReference>
<dbReference type="InterPro" id="IPR047589">
    <property type="entry name" value="DUF11_rpt"/>
</dbReference>
<gene>
    <name evidence="2" type="ORF">COZ13_02700</name>
</gene>
<comment type="caution">
    <text evidence="2">The sequence shown here is derived from an EMBL/GenBank/DDBJ whole genome shotgun (WGS) entry which is preliminary data.</text>
</comment>
<name>A0A2M7P324_9BACT</name>
<protein>
    <recommendedName>
        <fullName evidence="1">DUF11 domain-containing protein</fullName>
    </recommendedName>
</protein>
<dbReference type="Pfam" id="PF01345">
    <property type="entry name" value="DUF11"/>
    <property type="match status" value="1"/>
</dbReference>
<proteinExistence type="predicted"/>
<dbReference type="Gene3D" id="2.130.10.10">
    <property type="entry name" value="YVTN repeat-like/Quinoprotein amine dehydrogenase"/>
    <property type="match status" value="1"/>
</dbReference>
<dbReference type="EMBL" id="PFKI01000088">
    <property type="protein sequence ID" value="PIY19936.1"/>
    <property type="molecule type" value="Genomic_DNA"/>
</dbReference>
<dbReference type="NCBIfam" id="TIGR01451">
    <property type="entry name" value="B_ant_repeat"/>
    <property type="match status" value="1"/>
</dbReference>
<dbReference type="AlphaFoldDB" id="A0A2M7P324"/>
<reference evidence="3" key="1">
    <citation type="submission" date="2017-09" db="EMBL/GenBank/DDBJ databases">
        <title>Depth-based differentiation of microbial function through sediment-hosted aquifers and enrichment of novel symbionts in the deep terrestrial subsurface.</title>
        <authorList>
            <person name="Probst A.J."/>
            <person name="Ladd B."/>
            <person name="Jarett J.K."/>
            <person name="Geller-Mcgrath D.E."/>
            <person name="Sieber C.M.K."/>
            <person name="Emerson J.B."/>
            <person name="Anantharaman K."/>
            <person name="Thomas B.C."/>
            <person name="Malmstrom R."/>
            <person name="Stieglmeier M."/>
            <person name="Klingl A."/>
            <person name="Woyke T."/>
            <person name="Ryan C.M."/>
            <person name="Banfield J.F."/>
        </authorList>
    </citation>
    <scope>NUCLEOTIDE SEQUENCE [LARGE SCALE GENOMIC DNA]</scope>
</reference>
<sequence length="328" mass="34687">RYAYVTNIGSDNVSVIEVATNQVIGSPISVGSRPWGVAITPTPPTLANTQITNGTDTGTLNEADTPGDVLLSYTSTMGNGTITCNQVTTTVEQVYGLSHLPQPADKSGTYNTTAYYTYWLRNTGNGTDTITLTPGNSWTSTIIKDDNQDGVHQATETTTITQLTLSANGFNYFFLAVQIPATATTGQQSTVTLTAKDQNGAGTDDNWGDPDMRTDEVVTICSVGVSAVISITKSRDKSQVKPKGTITYTLAYTNNAGSPATDIVIIDAVPANTTITEPATGTETTIEYYVSGAWTSTFSTAATKVKWTRTAALPAVTEATVQFTVKVK</sequence>
<organism evidence="2 3">
    <name type="scientific">Candidatus Desantisbacteria bacterium CG_4_10_14_3_um_filter_40_18</name>
    <dbReference type="NCBI Taxonomy" id="1974544"/>
    <lineage>
        <taxon>Bacteria</taxon>
        <taxon>Candidatus Desantisiibacteriota</taxon>
    </lineage>
</organism>
<feature type="domain" description="DUF11" evidence="1">
    <location>
        <begin position="229"/>
        <end position="327"/>
    </location>
</feature>
<evidence type="ECO:0000259" key="1">
    <source>
        <dbReference type="Pfam" id="PF01345"/>
    </source>
</evidence>
<feature type="non-terminal residue" evidence="2">
    <location>
        <position position="1"/>
    </location>
</feature>
<dbReference type="SUPFAM" id="SSF50974">
    <property type="entry name" value="Nitrous oxide reductase, N-terminal domain"/>
    <property type="match status" value="1"/>
</dbReference>
<dbReference type="InterPro" id="IPR015943">
    <property type="entry name" value="WD40/YVTN_repeat-like_dom_sf"/>
</dbReference>
<accession>A0A2M7P324</accession>
<evidence type="ECO:0000313" key="2">
    <source>
        <dbReference type="EMBL" id="PIY19936.1"/>
    </source>
</evidence>
<dbReference type="Proteomes" id="UP000231028">
    <property type="component" value="Unassembled WGS sequence"/>
</dbReference>
<dbReference type="NCBIfam" id="TIGR02276">
    <property type="entry name" value="beta_rpt_yvtn"/>
    <property type="match status" value="1"/>
</dbReference>
<evidence type="ECO:0000313" key="3">
    <source>
        <dbReference type="Proteomes" id="UP000231028"/>
    </source>
</evidence>
<dbReference type="InterPro" id="IPR001434">
    <property type="entry name" value="OmcB-like_DUF11"/>
</dbReference>
<dbReference type="InterPro" id="IPR011964">
    <property type="entry name" value="YVTN_b-propeller_repeat"/>
</dbReference>